<evidence type="ECO:0000256" key="1">
    <source>
        <dbReference type="SAM" id="SignalP"/>
    </source>
</evidence>
<evidence type="ECO:0000313" key="3">
    <source>
        <dbReference type="Proteomes" id="UP000001258"/>
    </source>
</evidence>
<dbReference type="InterPro" id="IPR006059">
    <property type="entry name" value="SBP"/>
</dbReference>
<dbReference type="SUPFAM" id="SSF53850">
    <property type="entry name" value="Periplasmic binding protein-like II"/>
    <property type="match status" value="1"/>
</dbReference>
<accession>Q9KBK2</accession>
<dbReference type="HOGENOM" id="CLU_031285_2_3_9"/>
<name>Q9KBK2_HALH5</name>
<keyword evidence="1" id="KW-0732">Signal</keyword>
<dbReference type="RefSeq" id="WP_010898084.1">
    <property type="nucleotide sequence ID" value="NC_002570.2"/>
</dbReference>
<evidence type="ECO:0000313" key="2">
    <source>
        <dbReference type="EMBL" id="BAB05643.1"/>
    </source>
</evidence>
<feature type="signal peptide" evidence="1">
    <location>
        <begin position="1"/>
        <end position="25"/>
    </location>
</feature>
<dbReference type="EMBL" id="BA000004">
    <property type="protein sequence ID" value="BAB05643.1"/>
    <property type="molecule type" value="Genomic_DNA"/>
</dbReference>
<dbReference type="PIR" id="D83890">
    <property type="entry name" value="D83890"/>
</dbReference>
<dbReference type="STRING" id="272558.gene:10727822"/>
<organism evidence="2 3">
    <name type="scientific">Halalkalibacterium halodurans (strain ATCC BAA-125 / DSM 18197 / FERM 7344 / JCM 9153 / C-125)</name>
    <name type="common">Bacillus halodurans</name>
    <dbReference type="NCBI Taxonomy" id="272558"/>
    <lineage>
        <taxon>Bacteria</taxon>
        <taxon>Bacillati</taxon>
        <taxon>Bacillota</taxon>
        <taxon>Bacilli</taxon>
        <taxon>Bacillales</taxon>
        <taxon>Bacillaceae</taxon>
        <taxon>Halalkalibacterium (ex Joshi et al. 2022)</taxon>
    </lineage>
</organism>
<sequence length="426" mass="48207">MKKMKLLSIGFVSALLFVGCNGQQASDNDAESPTSEDQVELVFWEFGNTGYDKLIAEYEEENPHVKINLQNSDMNDLHDNLFTSISAGSGAPDITMIEEAQIERYRNAEQAFYNLYEFGAENVQDQYLDWVWRRGENADGTFMFGLPTDIGPTVMYYRADVFEEAGFDSSPEAVSELVATWDDFERVADEIYEKTGKQMADGAELIYNAKRDQAKQQYFNEEDQLIIEDHEHIRDAFDYTARLLDKGVIGDIPLWTPEWFAGMGDGSYATMLAPAWMQGVIKDNEPEEGVWSISTMPEGAGNWGGSYVAIPAESEHPEEAYKFVEWLTAPEQQLKSFLDYGLFPSAPAVYEMSEFMDYEDAYFGGLKTAQIFSEAAQAVEPVYKGRNYYPIDEEIKQAIDNVAAGSEPDDEWEAAIKRIQDVLNRQ</sequence>
<keyword evidence="2" id="KW-0813">Transport</keyword>
<keyword evidence="2" id="KW-0762">Sugar transport</keyword>
<dbReference type="KEGG" id="bha:BH1924"/>
<dbReference type="AlphaFoldDB" id="Q9KBK2"/>
<gene>
    <name evidence="2" type="ordered locus">BH1924</name>
</gene>
<dbReference type="Pfam" id="PF13416">
    <property type="entry name" value="SBP_bac_8"/>
    <property type="match status" value="1"/>
</dbReference>
<dbReference type="Proteomes" id="UP000001258">
    <property type="component" value="Chromosome"/>
</dbReference>
<dbReference type="Gene3D" id="3.40.190.10">
    <property type="entry name" value="Periplasmic binding protein-like II"/>
    <property type="match status" value="1"/>
</dbReference>
<dbReference type="PROSITE" id="PS51257">
    <property type="entry name" value="PROKAR_LIPOPROTEIN"/>
    <property type="match status" value="1"/>
</dbReference>
<feature type="chain" id="PRO_5004328622" evidence="1">
    <location>
        <begin position="26"/>
        <end position="426"/>
    </location>
</feature>
<dbReference type="PANTHER" id="PTHR43649">
    <property type="entry name" value="ARABINOSE-BINDING PROTEIN-RELATED"/>
    <property type="match status" value="1"/>
</dbReference>
<dbReference type="PANTHER" id="PTHR43649:SF32">
    <property type="entry name" value="SUGAR BINDING SECRETED PROTEIN"/>
    <property type="match status" value="1"/>
</dbReference>
<keyword evidence="3" id="KW-1185">Reference proteome</keyword>
<reference evidence="2 3" key="1">
    <citation type="journal article" date="2000" name="Nucleic Acids Res.">
        <title>Complete genome sequence of the alkaliphilic bacterium Bacillus halodurans and genomic sequence comparison with Bacillus subtilis.</title>
        <authorList>
            <person name="Takami H."/>
            <person name="Nakasone K."/>
            <person name="Takaki Y."/>
            <person name="Maeno G."/>
            <person name="Sasaki R."/>
            <person name="Masui N."/>
            <person name="Fuji F."/>
            <person name="Hirama C."/>
            <person name="Nakamura Y."/>
            <person name="Ogasawara N."/>
            <person name="Kuhara S."/>
            <person name="Horikoshi K."/>
        </authorList>
    </citation>
    <scope>NUCLEOTIDE SEQUENCE [LARGE SCALE GENOMIC DNA]</scope>
    <source>
        <strain evidence="3">ATCC BAA-125 / DSM 18197 / FERM 7344 / JCM 9153 / C-125</strain>
    </source>
</reference>
<dbReference type="eggNOG" id="COG1653">
    <property type="taxonomic scope" value="Bacteria"/>
</dbReference>
<dbReference type="InterPro" id="IPR050490">
    <property type="entry name" value="Bact_solute-bd_prot1"/>
</dbReference>
<dbReference type="OrthoDB" id="9768630at2"/>
<protein>
    <submittedName>
        <fullName evidence="2">Sugar transport system (Sugar-binding protein)</fullName>
    </submittedName>
</protein>
<proteinExistence type="predicted"/>